<keyword evidence="3 5" id="KW-0012">Acyltransferase</keyword>
<dbReference type="PANTHER" id="PTHR10434">
    <property type="entry name" value="1-ACYL-SN-GLYCEROL-3-PHOSPHATE ACYLTRANSFERASE"/>
    <property type="match status" value="1"/>
</dbReference>
<gene>
    <name evidence="5" type="ORF">REIFOR_01330</name>
</gene>
<dbReference type="PANTHER" id="PTHR10434:SF9">
    <property type="entry name" value="PHOSPHOLIPID_GLYCEROL ACYLTRANSFERASE DOMAIN-CONTAINING PROTEIN"/>
    <property type="match status" value="1"/>
</dbReference>
<accession>A0A2K8KUA9</accession>
<reference evidence="5 6" key="1">
    <citation type="journal article" date="2017" name="Environ. Microbiol.">
        <title>Genomic and physiological analyses of 'Reinekea forsetii' reveal a versatile opportunistic lifestyle during spring algae blooms.</title>
        <authorList>
            <person name="Avci B."/>
            <person name="Hahnke R.L."/>
            <person name="Chafee M."/>
            <person name="Fischer T."/>
            <person name="Gruber-Vodicka H."/>
            <person name="Tegetmeyer H.E."/>
            <person name="Harder J."/>
            <person name="Fuchs B.M."/>
            <person name="Amann R.I."/>
            <person name="Teeling H."/>
        </authorList>
    </citation>
    <scope>NUCLEOTIDE SEQUENCE [LARGE SCALE GENOMIC DNA]</scope>
    <source>
        <strain evidence="5 6">Hel1_31_D35</strain>
    </source>
</reference>
<keyword evidence="6" id="KW-1185">Reference proteome</keyword>
<dbReference type="AlphaFoldDB" id="A0A2K8KUA9"/>
<dbReference type="Pfam" id="PF01553">
    <property type="entry name" value="Acyltransferase"/>
    <property type="match status" value="1"/>
</dbReference>
<dbReference type="SUPFAM" id="SSF69593">
    <property type="entry name" value="Glycerol-3-phosphate (1)-acyltransferase"/>
    <property type="match status" value="1"/>
</dbReference>
<proteinExistence type="predicted"/>
<name>A0A2K8KUA9_9GAMM</name>
<dbReference type="InterPro" id="IPR002123">
    <property type="entry name" value="Plipid/glycerol_acylTrfase"/>
</dbReference>
<feature type="domain" description="Phospholipid/glycerol acyltransferase" evidence="4">
    <location>
        <begin position="44"/>
        <end position="156"/>
    </location>
</feature>
<keyword evidence="2 5" id="KW-0808">Transferase</keyword>
<dbReference type="KEGG" id="rfo:REIFOR_01330"/>
<comment type="pathway">
    <text evidence="1">Lipid metabolism.</text>
</comment>
<evidence type="ECO:0000256" key="2">
    <source>
        <dbReference type="ARBA" id="ARBA00022679"/>
    </source>
</evidence>
<dbReference type="GO" id="GO:0006654">
    <property type="term" value="P:phosphatidic acid biosynthetic process"/>
    <property type="evidence" value="ECO:0007669"/>
    <property type="project" value="TreeGrafter"/>
</dbReference>
<dbReference type="EMBL" id="CP011797">
    <property type="protein sequence ID" value="ATX76476.1"/>
    <property type="molecule type" value="Genomic_DNA"/>
</dbReference>
<evidence type="ECO:0000256" key="3">
    <source>
        <dbReference type="ARBA" id="ARBA00023315"/>
    </source>
</evidence>
<dbReference type="Proteomes" id="UP000229757">
    <property type="component" value="Chromosome"/>
</dbReference>
<evidence type="ECO:0000256" key="1">
    <source>
        <dbReference type="ARBA" id="ARBA00005189"/>
    </source>
</evidence>
<evidence type="ECO:0000259" key="4">
    <source>
        <dbReference type="SMART" id="SM00563"/>
    </source>
</evidence>
<dbReference type="SMART" id="SM00563">
    <property type="entry name" value="PlsC"/>
    <property type="match status" value="1"/>
</dbReference>
<evidence type="ECO:0000313" key="6">
    <source>
        <dbReference type="Proteomes" id="UP000229757"/>
    </source>
</evidence>
<sequence length="194" mass="22271">MYIPPLPDNWDSFGNRFTRWLGRTLFGALGWSFAGELPNQPKLMFVVAPHTSNWDFFIGLFGMLAIGFKGRWLGKHSLFVWPIKGLMTRLGGMPVYRHAPRGMVEQVVDQYQQHARLHLAVTPEGTRAKVGKFKNGFLRIAIGAAIPIAPVGFDYREKKIVFGELFYPTGDLIQDERTCYQYFTRFTAKYPQNY</sequence>
<dbReference type="GO" id="GO:0003841">
    <property type="term" value="F:1-acylglycerol-3-phosphate O-acyltransferase activity"/>
    <property type="evidence" value="ECO:0007669"/>
    <property type="project" value="TreeGrafter"/>
</dbReference>
<protein>
    <submittedName>
        <fullName evidence="5">Acyltransferase family protein</fullName>
    </submittedName>
</protein>
<organism evidence="5 6">
    <name type="scientific">Reinekea forsetii</name>
    <dbReference type="NCBI Taxonomy" id="1336806"/>
    <lineage>
        <taxon>Bacteria</taxon>
        <taxon>Pseudomonadati</taxon>
        <taxon>Pseudomonadota</taxon>
        <taxon>Gammaproteobacteria</taxon>
        <taxon>Oceanospirillales</taxon>
        <taxon>Saccharospirillaceae</taxon>
        <taxon>Reinekea</taxon>
    </lineage>
</organism>
<evidence type="ECO:0000313" key="5">
    <source>
        <dbReference type="EMBL" id="ATX76476.1"/>
    </source>
</evidence>